<dbReference type="AlphaFoldDB" id="A0A3B3RNU5"/>
<organism evidence="7 8">
    <name type="scientific">Paramormyrops kingsleyae</name>
    <dbReference type="NCBI Taxonomy" id="1676925"/>
    <lineage>
        <taxon>Eukaryota</taxon>
        <taxon>Metazoa</taxon>
        <taxon>Chordata</taxon>
        <taxon>Craniata</taxon>
        <taxon>Vertebrata</taxon>
        <taxon>Euteleostomi</taxon>
        <taxon>Actinopterygii</taxon>
        <taxon>Neopterygii</taxon>
        <taxon>Teleostei</taxon>
        <taxon>Osteoglossocephala</taxon>
        <taxon>Osteoglossomorpha</taxon>
        <taxon>Osteoglossiformes</taxon>
        <taxon>Mormyridae</taxon>
        <taxon>Paramormyrops</taxon>
    </lineage>
</organism>
<evidence type="ECO:0000256" key="4">
    <source>
        <dbReference type="SAM" id="MobiDB-lite"/>
    </source>
</evidence>
<evidence type="ECO:0000313" key="8">
    <source>
        <dbReference type="Proteomes" id="UP000261540"/>
    </source>
</evidence>
<feature type="compositionally biased region" description="Basic residues" evidence="4">
    <location>
        <begin position="256"/>
        <end position="267"/>
    </location>
</feature>
<dbReference type="SMART" id="SM00413">
    <property type="entry name" value="ETS"/>
    <property type="match status" value="1"/>
</dbReference>
<reference evidence="7" key="2">
    <citation type="submission" date="2025-09" db="UniProtKB">
        <authorList>
            <consortium name="Ensembl"/>
        </authorList>
    </citation>
    <scope>IDENTIFICATION</scope>
</reference>
<evidence type="ECO:0000259" key="6">
    <source>
        <dbReference type="PROSITE" id="PS51433"/>
    </source>
</evidence>
<dbReference type="InterPro" id="IPR013761">
    <property type="entry name" value="SAM/pointed_sf"/>
</dbReference>
<sequence length="381" mass="43079">MASCDLSSVLTDANWAMYQTTDIDPLQPPSLNEPLQPLTTSLFTLMPSAHEQPGWRLLPPQYWTKQNTMEWISHHVDETHFDACTLNMSSCSMDGVTLCQMSHQALVSAFGSLGERLFHSLLELKAKYGASDMTMTCDFLNNLLDEYPEILNVSGGESIYDLSIVNEHQESAYDIDGPVQDRPKTMGDMTPVSDNGYESGSTLPDSLDSSNARICLKITPVYSDSGSDSDPDTPDTPCPRTASGTFRAERGELKPSKRGRGRPRKQSHSSEDYGQIKRRKHAPRGTHLWEFIRDILIHPEQNPGLMKWEDHQQGVFKFLKSEAVAQLWGQKKRNSSMTYEKLSRAMRYYYKREILERVDGRRLVYKFGKNSSGWQHGEAGL</sequence>
<dbReference type="GO" id="GO:0000981">
    <property type="term" value="F:DNA-binding transcription factor activity, RNA polymerase II-specific"/>
    <property type="evidence" value="ECO:0007669"/>
    <property type="project" value="TreeGrafter"/>
</dbReference>
<evidence type="ECO:0000313" key="7">
    <source>
        <dbReference type="Ensembl" id="ENSPKIP00000019406.1"/>
    </source>
</evidence>
<name>A0A3B3RNU5_9TELE</name>
<dbReference type="InterPro" id="IPR000418">
    <property type="entry name" value="Ets_dom"/>
</dbReference>
<dbReference type="InterPro" id="IPR036390">
    <property type="entry name" value="WH_DNA-bd_sf"/>
</dbReference>
<dbReference type="Pfam" id="PF00178">
    <property type="entry name" value="Ets"/>
    <property type="match status" value="1"/>
</dbReference>
<reference evidence="7" key="1">
    <citation type="submission" date="2025-08" db="UniProtKB">
        <authorList>
            <consortium name="Ensembl"/>
        </authorList>
    </citation>
    <scope>IDENTIFICATION</scope>
</reference>
<evidence type="ECO:0000259" key="5">
    <source>
        <dbReference type="PROSITE" id="PS50061"/>
    </source>
</evidence>
<keyword evidence="3" id="KW-0539">Nucleus</keyword>
<dbReference type="PROSITE" id="PS51433">
    <property type="entry name" value="PNT"/>
    <property type="match status" value="1"/>
</dbReference>
<dbReference type="InterPro" id="IPR003118">
    <property type="entry name" value="Pointed_dom"/>
</dbReference>
<dbReference type="SMART" id="SM00251">
    <property type="entry name" value="SAM_PNT"/>
    <property type="match status" value="1"/>
</dbReference>
<protein>
    <submittedName>
        <fullName evidence="7">ETS-related transcription factor Elf-3-like</fullName>
    </submittedName>
</protein>
<dbReference type="OrthoDB" id="5961210at2759"/>
<dbReference type="Proteomes" id="UP000261540">
    <property type="component" value="Unplaced"/>
</dbReference>
<dbReference type="SMR" id="A0A3B3RNU5"/>
<dbReference type="PRINTS" id="PR00454">
    <property type="entry name" value="ETSDOMAIN"/>
</dbReference>
<feature type="compositionally biased region" description="Polar residues" evidence="4">
    <location>
        <begin position="192"/>
        <end position="205"/>
    </location>
</feature>
<dbReference type="GO" id="GO:0043565">
    <property type="term" value="F:sequence-specific DNA binding"/>
    <property type="evidence" value="ECO:0007669"/>
    <property type="project" value="InterPro"/>
</dbReference>
<dbReference type="PANTHER" id="PTHR11849:SF13">
    <property type="entry name" value="ETS-RELATED TRANSCRIPTION FACTOR ELF-3"/>
    <property type="match status" value="1"/>
</dbReference>
<dbReference type="GO" id="GO:0030154">
    <property type="term" value="P:cell differentiation"/>
    <property type="evidence" value="ECO:0007669"/>
    <property type="project" value="TreeGrafter"/>
</dbReference>
<dbReference type="SUPFAM" id="SSF47769">
    <property type="entry name" value="SAM/Pointed domain"/>
    <property type="match status" value="1"/>
</dbReference>
<dbReference type="Pfam" id="PF02198">
    <property type="entry name" value="SAM_PNT"/>
    <property type="match status" value="1"/>
</dbReference>
<dbReference type="InterPro" id="IPR036388">
    <property type="entry name" value="WH-like_DNA-bd_sf"/>
</dbReference>
<dbReference type="Gene3D" id="1.10.10.10">
    <property type="entry name" value="Winged helix-like DNA-binding domain superfamily/Winged helix DNA-binding domain"/>
    <property type="match status" value="1"/>
</dbReference>
<accession>A0A3B3RNU5</accession>
<proteinExistence type="inferred from homology"/>
<dbReference type="FunFam" id="1.10.10.10:FF:001336">
    <property type="entry name" value="Epithelium specific ets factor 3, ese3, putative"/>
    <property type="match status" value="1"/>
</dbReference>
<dbReference type="KEGG" id="pki:111844692"/>
<dbReference type="Ensembl" id="ENSPKIT00000042955.1">
    <property type="protein sequence ID" value="ENSPKIP00000019406.1"/>
    <property type="gene ID" value="ENSPKIG00000004584.1"/>
</dbReference>
<evidence type="ECO:0000256" key="1">
    <source>
        <dbReference type="ARBA" id="ARBA00005562"/>
    </source>
</evidence>
<comment type="similarity">
    <text evidence="1 3">Belongs to the ETS family.</text>
</comment>
<dbReference type="PANTHER" id="PTHR11849">
    <property type="entry name" value="ETS"/>
    <property type="match status" value="1"/>
</dbReference>
<feature type="region of interest" description="Disordered" evidence="4">
    <location>
        <begin position="221"/>
        <end position="281"/>
    </location>
</feature>
<dbReference type="GO" id="GO:0005634">
    <property type="term" value="C:nucleus"/>
    <property type="evidence" value="ECO:0007669"/>
    <property type="project" value="UniProtKB-SubCell"/>
</dbReference>
<dbReference type="InterPro" id="IPR046328">
    <property type="entry name" value="ETS_fam"/>
</dbReference>
<comment type="subcellular location">
    <subcellularLocation>
        <location evidence="3">Nucleus</location>
    </subcellularLocation>
</comment>
<evidence type="ECO:0000256" key="2">
    <source>
        <dbReference type="ARBA" id="ARBA00023125"/>
    </source>
</evidence>
<keyword evidence="8" id="KW-1185">Reference proteome</keyword>
<keyword evidence="2 3" id="KW-0238">DNA-binding</keyword>
<dbReference type="GeneTree" id="ENSGT00940000158955"/>
<dbReference type="PROSITE" id="PS50061">
    <property type="entry name" value="ETS_DOMAIN_3"/>
    <property type="match status" value="1"/>
</dbReference>
<dbReference type="Gene3D" id="1.10.150.50">
    <property type="entry name" value="Transcription Factor, Ets-1"/>
    <property type="match status" value="1"/>
</dbReference>
<dbReference type="SUPFAM" id="SSF46785">
    <property type="entry name" value="Winged helix' DNA-binding domain"/>
    <property type="match status" value="1"/>
</dbReference>
<feature type="domain" description="PNT" evidence="6">
    <location>
        <begin position="42"/>
        <end position="128"/>
    </location>
</feature>
<evidence type="ECO:0000256" key="3">
    <source>
        <dbReference type="RuleBase" id="RU004019"/>
    </source>
</evidence>
<feature type="domain" description="ETS" evidence="5">
    <location>
        <begin position="286"/>
        <end position="368"/>
    </location>
</feature>
<feature type="region of interest" description="Disordered" evidence="4">
    <location>
        <begin position="171"/>
        <end position="205"/>
    </location>
</feature>